<evidence type="ECO:0000313" key="2">
    <source>
        <dbReference type="Proteomes" id="UP001390339"/>
    </source>
</evidence>
<sequence length="260" mass="29243">MDSYLATLVSAKMSPVEIVALIRTSAWSQRLWTFNEGRLSGERLWFQFQDKAVNLFDIVDGTWRAGWRFLPTIPSHVINDIIFTYTSSKVWKAQNLAWTLQSIAGIRNELMARATSHSSDEGICLASILGLEVDLILNAPIDDRLKVLWSLLPRVPFRMAFSTASRKLTAPGYRWAPASFMGDSETERWAGPQGTHGVSHITARPTDLGLLAELFCSIYPVDVTSKSLASLEESKGEVIRVIRGEHENWTTWMLRDETAN</sequence>
<organism evidence="1 2">
    <name type="scientific">Apiospora arundinis</name>
    <dbReference type="NCBI Taxonomy" id="335852"/>
    <lineage>
        <taxon>Eukaryota</taxon>
        <taxon>Fungi</taxon>
        <taxon>Dikarya</taxon>
        <taxon>Ascomycota</taxon>
        <taxon>Pezizomycotina</taxon>
        <taxon>Sordariomycetes</taxon>
        <taxon>Xylariomycetidae</taxon>
        <taxon>Amphisphaeriales</taxon>
        <taxon>Apiosporaceae</taxon>
        <taxon>Apiospora</taxon>
    </lineage>
</organism>
<comment type="caution">
    <text evidence="1">The sequence shown here is derived from an EMBL/GenBank/DDBJ whole genome shotgun (WGS) entry which is preliminary data.</text>
</comment>
<accession>A0ABR2JMP1</accession>
<evidence type="ECO:0000313" key="1">
    <source>
        <dbReference type="EMBL" id="KAK8879798.1"/>
    </source>
</evidence>
<name>A0ABR2JMP1_9PEZI</name>
<reference evidence="1 2" key="1">
    <citation type="journal article" date="2024" name="IMA Fungus">
        <title>Apiospora arundinis, a panoply of carbohydrate-active enzymes and secondary metabolites.</title>
        <authorList>
            <person name="Sorensen T."/>
            <person name="Petersen C."/>
            <person name="Muurmann A.T."/>
            <person name="Christiansen J.V."/>
            <person name="Brundto M.L."/>
            <person name="Overgaard C.K."/>
            <person name="Boysen A.T."/>
            <person name="Wollenberg R.D."/>
            <person name="Larsen T.O."/>
            <person name="Sorensen J.L."/>
            <person name="Nielsen K.L."/>
            <person name="Sondergaard T.E."/>
        </authorList>
    </citation>
    <scope>NUCLEOTIDE SEQUENCE [LARGE SCALE GENOMIC DNA]</scope>
    <source>
        <strain evidence="1 2">AAU 773</strain>
    </source>
</reference>
<protein>
    <submittedName>
        <fullName evidence="1">Uncharacterized protein</fullName>
    </submittedName>
</protein>
<dbReference type="PANTHER" id="PTHR39596:SF3">
    <property type="entry name" value="HETEROKARYON INCOMPATIBILITY DOMAIN-CONTAINING PROTEIN"/>
    <property type="match status" value="1"/>
</dbReference>
<dbReference type="EMBL" id="JAPCWZ010000001">
    <property type="protein sequence ID" value="KAK8879798.1"/>
    <property type="molecule type" value="Genomic_DNA"/>
</dbReference>
<dbReference type="Proteomes" id="UP001390339">
    <property type="component" value="Unassembled WGS sequence"/>
</dbReference>
<gene>
    <name evidence="1" type="ORF">PGQ11_001092</name>
</gene>
<dbReference type="PANTHER" id="PTHR39596">
    <property type="match status" value="1"/>
</dbReference>
<keyword evidence="2" id="KW-1185">Reference proteome</keyword>
<proteinExistence type="predicted"/>